<organism evidence="2 3">
    <name type="scientific">Flexivirga alba</name>
    <dbReference type="NCBI Taxonomy" id="702742"/>
    <lineage>
        <taxon>Bacteria</taxon>
        <taxon>Bacillati</taxon>
        <taxon>Actinomycetota</taxon>
        <taxon>Actinomycetes</taxon>
        <taxon>Micrococcales</taxon>
        <taxon>Dermacoccaceae</taxon>
        <taxon>Flexivirga</taxon>
    </lineage>
</organism>
<keyword evidence="3" id="KW-1185">Reference proteome</keyword>
<dbReference type="SMART" id="SM00418">
    <property type="entry name" value="HTH_ARSR"/>
    <property type="match status" value="1"/>
</dbReference>
<dbReference type="EMBL" id="JBHSWH010000001">
    <property type="protein sequence ID" value="MFC6705153.1"/>
    <property type="molecule type" value="Genomic_DNA"/>
</dbReference>
<evidence type="ECO:0000259" key="1">
    <source>
        <dbReference type="SMART" id="SM00418"/>
    </source>
</evidence>
<proteinExistence type="predicted"/>
<evidence type="ECO:0000313" key="2">
    <source>
        <dbReference type="EMBL" id="MFC6705153.1"/>
    </source>
</evidence>
<comment type="caution">
    <text evidence="2">The sequence shown here is derived from an EMBL/GenBank/DDBJ whole genome shotgun (WGS) entry which is preliminary data.</text>
</comment>
<dbReference type="InterPro" id="IPR011991">
    <property type="entry name" value="ArsR-like_HTH"/>
</dbReference>
<dbReference type="RefSeq" id="WP_382400037.1">
    <property type="nucleotide sequence ID" value="NZ_JBHSWH010000001.1"/>
</dbReference>
<dbReference type="InterPro" id="IPR036390">
    <property type="entry name" value="WH_DNA-bd_sf"/>
</dbReference>
<dbReference type="Proteomes" id="UP001596298">
    <property type="component" value="Unassembled WGS sequence"/>
</dbReference>
<feature type="domain" description="HTH arsR-type" evidence="1">
    <location>
        <begin position="13"/>
        <end position="96"/>
    </location>
</feature>
<dbReference type="InterPro" id="IPR036388">
    <property type="entry name" value="WH-like_DNA-bd_sf"/>
</dbReference>
<dbReference type="InterPro" id="IPR001845">
    <property type="entry name" value="HTH_ArsR_DNA-bd_dom"/>
</dbReference>
<dbReference type="Pfam" id="PF12840">
    <property type="entry name" value="HTH_20"/>
    <property type="match status" value="1"/>
</dbReference>
<dbReference type="SUPFAM" id="SSF46785">
    <property type="entry name" value="Winged helix' DNA-binding domain"/>
    <property type="match status" value="1"/>
</dbReference>
<reference evidence="3" key="1">
    <citation type="journal article" date="2019" name="Int. J. Syst. Evol. Microbiol.">
        <title>The Global Catalogue of Microorganisms (GCM) 10K type strain sequencing project: providing services to taxonomists for standard genome sequencing and annotation.</title>
        <authorList>
            <consortium name="The Broad Institute Genomics Platform"/>
            <consortium name="The Broad Institute Genome Sequencing Center for Infectious Disease"/>
            <person name="Wu L."/>
            <person name="Ma J."/>
        </authorList>
    </citation>
    <scope>NUCLEOTIDE SEQUENCE [LARGE SCALE GENOMIC DNA]</scope>
    <source>
        <strain evidence="3">CCUG 58127</strain>
    </source>
</reference>
<accession>A0ABW2AE23</accession>
<dbReference type="Gene3D" id="1.10.10.10">
    <property type="entry name" value="Winged helix-like DNA-binding domain superfamily/Winged helix DNA-binding domain"/>
    <property type="match status" value="1"/>
</dbReference>
<name>A0ABW2AE23_9MICO</name>
<protein>
    <submittedName>
        <fullName evidence="2">ArsR/SmtB family transcription factor</fullName>
    </submittedName>
</protein>
<gene>
    <name evidence="2" type="ORF">ACFQDH_07705</name>
</gene>
<dbReference type="CDD" id="cd00090">
    <property type="entry name" value="HTH_ARSR"/>
    <property type="match status" value="1"/>
</dbReference>
<sequence length="183" mass="20508">MTERRTLTLTDPRAIRVLAHEVRQQLLDELGGGEVLTATEAARRCGITPSAMSYHLRAMQRWGIVERVDSQDGRERPWRLAAESIKISDAASAGIPANVANSLLGTFIKRVTRTVTEMIERDNPEDHASITQVGGLYLTDQETDELDRVVSDALSGFEDRHDPHSAPPDAHKRDIYWLNLPRE</sequence>
<evidence type="ECO:0000313" key="3">
    <source>
        <dbReference type="Proteomes" id="UP001596298"/>
    </source>
</evidence>